<sequence length="253" mass="29025">MQTVINKIVPEWSNFSEANKNFLHNEDQLVKSLEPLQTFEGNNQNLYQIKTLSFLNQKVHEISTVLDDGNQAISCVNLDVKNLESVFNNFQKKKLDRSKYDNSYKRALKKSDAIHEMLVKHQTNLINQENDEDQPEPGSKQEKFDQEFNEYQKSITQGVANILCEISSSKIRTATNIAEIGGNFADKKSPIEIYHKDSIEDLNQEIKILEKIINNANDSLNNEKNIEICDDDDGFTIVQDKKSNMSMSNCEDE</sequence>
<reference evidence="2 3" key="1">
    <citation type="submission" date="2024-04" db="EMBL/GenBank/DDBJ databases">
        <title>Tritrichomonas musculus Genome.</title>
        <authorList>
            <person name="Alves-Ferreira E."/>
            <person name="Grigg M."/>
            <person name="Lorenzi H."/>
            <person name="Galac M."/>
        </authorList>
    </citation>
    <scope>NUCLEOTIDE SEQUENCE [LARGE SCALE GENOMIC DNA]</scope>
    <source>
        <strain evidence="2 3">EAF2021</strain>
    </source>
</reference>
<evidence type="ECO:0000256" key="1">
    <source>
        <dbReference type="SAM" id="Coils"/>
    </source>
</evidence>
<keyword evidence="1" id="KW-0175">Coiled coil</keyword>
<dbReference type="Proteomes" id="UP001470230">
    <property type="component" value="Unassembled WGS sequence"/>
</dbReference>
<keyword evidence="3" id="KW-1185">Reference proteome</keyword>
<evidence type="ECO:0000313" key="2">
    <source>
        <dbReference type="EMBL" id="KAK8888438.1"/>
    </source>
</evidence>
<gene>
    <name evidence="2" type="ORF">M9Y10_039515</name>
</gene>
<protein>
    <submittedName>
        <fullName evidence="2">Uncharacterized protein</fullName>
    </submittedName>
</protein>
<comment type="caution">
    <text evidence="2">The sequence shown here is derived from an EMBL/GenBank/DDBJ whole genome shotgun (WGS) entry which is preliminary data.</text>
</comment>
<name>A0ABR2KC69_9EUKA</name>
<evidence type="ECO:0000313" key="3">
    <source>
        <dbReference type="Proteomes" id="UP001470230"/>
    </source>
</evidence>
<accession>A0ABR2KC69</accession>
<dbReference type="EMBL" id="JAPFFF010000006">
    <property type="protein sequence ID" value="KAK8888438.1"/>
    <property type="molecule type" value="Genomic_DNA"/>
</dbReference>
<proteinExistence type="predicted"/>
<organism evidence="2 3">
    <name type="scientific">Tritrichomonas musculus</name>
    <dbReference type="NCBI Taxonomy" id="1915356"/>
    <lineage>
        <taxon>Eukaryota</taxon>
        <taxon>Metamonada</taxon>
        <taxon>Parabasalia</taxon>
        <taxon>Tritrichomonadida</taxon>
        <taxon>Tritrichomonadidae</taxon>
        <taxon>Tritrichomonas</taxon>
    </lineage>
</organism>
<feature type="coiled-coil region" evidence="1">
    <location>
        <begin position="199"/>
        <end position="226"/>
    </location>
</feature>